<protein>
    <submittedName>
        <fullName evidence="8">Extracellular solute-binding protein</fullName>
    </submittedName>
</protein>
<dbReference type="InterPro" id="IPR050490">
    <property type="entry name" value="Bact_solute-bd_prot1"/>
</dbReference>
<organism evidence="8 9">
    <name type="scientific">Paenibacillus pinisoli</name>
    <dbReference type="NCBI Taxonomy" id="1276110"/>
    <lineage>
        <taxon>Bacteria</taxon>
        <taxon>Bacillati</taxon>
        <taxon>Bacillota</taxon>
        <taxon>Bacilli</taxon>
        <taxon>Bacillales</taxon>
        <taxon>Paenibacillaceae</taxon>
        <taxon>Paenibacillus</taxon>
    </lineage>
</organism>
<dbReference type="Gene3D" id="3.40.190.10">
    <property type="entry name" value="Periplasmic binding protein-like II"/>
    <property type="match status" value="2"/>
</dbReference>
<sequence>MSKKLMTIVLALTLVASMLAACSGNGNSGGTAPPQSPPPSSDGDIDGGEAVNPYGDTGGLTLPLVDKPTTLTWMLVSENPVNDKMIVKEIEKRTGIKLDIQNYSSATYQDKLRMTLASGKLPDIFHGLKPSELKKIGQQKAVVAINDYADMLPNFKKLYIDENPSVIASHGDQDGKLYSWPIYNMNRDVNHGMMFRKDIFDKHGIEEWTNTDEFYDALKKLKEQYPDSYPMASKTKEYIFRDLAYGWGLGGASYPAYFDESEKLWKFASTQPEHKQMLDFLKKLYDEKLLDPEFLTDTPDSWTSKMTTGKSFVTWDWIGRLDLFYNQISAENPDYDMRYANPIGPTNNIRTLAKIDTNFGIAVANNQNKEAALKLLDYLTSPSGAALVTLGVEGETFNFDATGKPVYPELTDVPLVDIKVLEDRYGLWLEGMYLAPDRRSVYYNFTEKEQEAQDKIVSANKFEPMDPELNLTDEEIAIVAEYQVAMEKAANEFNAKYVLNKSYGEKEWTAWLKTAEKLGESKYMEVYNAAQKRLDAAAK</sequence>
<feature type="chain" id="PRO_5038940068" evidence="7">
    <location>
        <begin position="21"/>
        <end position="539"/>
    </location>
</feature>
<dbReference type="PROSITE" id="PS51257">
    <property type="entry name" value="PROKAR_LIPOPROTEIN"/>
    <property type="match status" value="1"/>
</dbReference>
<evidence type="ECO:0000256" key="5">
    <source>
        <dbReference type="ARBA" id="ARBA00023288"/>
    </source>
</evidence>
<dbReference type="AlphaFoldDB" id="A0A3A6PI94"/>
<dbReference type="SUPFAM" id="SSF53850">
    <property type="entry name" value="Periplasmic binding protein-like II"/>
    <property type="match status" value="1"/>
</dbReference>
<evidence type="ECO:0000313" key="9">
    <source>
        <dbReference type="Proteomes" id="UP000267798"/>
    </source>
</evidence>
<evidence type="ECO:0000256" key="2">
    <source>
        <dbReference type="ARBA" id="ARBA00022729"/>
    </source>
</evidence>
<keyword evidence="9" id="KW-1185">Reference proteome</keyword>
<dbReference type="Pfam" id="PF01547">
    <property type="entry name" value="SBP_bac_1"/>
    <property type="match status" value="1"/>
</dbReference>
<evidence type="ECO:0000256" key="7">
    <source>
        <dbReference type="SAM" id="SignalP"/>
    </source>
</evidence>
<dbReference type="Proteomes" id="UP000267798">
    <property type="component" value="Unassembled WGS sequence"/>
</dbReference>
<evidence type="ECO:0000256" key="6">
    <source>
        <dbReference type="SAM" id="MobiDB-lite"/>
    </source>
</evidence>
<keyword evidence="3" id="KW-0472">Membrane</keyword>
<dbReference type="RefSeq" id="WP_120111406.1">
    <property type="nucleotide sequence ID" value="NZ_QXQB01000003.1"/>
</dbReference>
<accession>A0A3A6PI94</accession>
<feature type="region of interest" description="Disordered" evidence="6">
    <location>
        <begin position="26"/>
        <end position="57"/>
    </location>
</feature>
<gene>
    <name evidence="8" type="ORF">D3P09_14680</name>
</gene>
<evidence type="ECO:0000313" key="8">
    <source>
        <dbReference type="EMBL" id="RJX38778.1"/>
    </source>
</evidence>
<proteinExistence type="predicted"/>
<keyword evidence="1" id="KW-1003">Cell membrane</keyword>
<keyword evidence="4" id="KW-0564">Palmitate</keyword>
<comment type="caution">
    <text evidence="8">The sequence shown here is derived from an EMBL/GenBank/DDBJ whole genome shotgun (WGS) entry which is preliminary data.</text>
</comment>
<name>A0A3A6PI94_9BACL</name>
<evidence type="ECO:0000256" key="1">
    <source>
        <dbReference type="ARBA" id="ARBA00022475"/>
    </source>
</evidence>
<dbReference type="OrthoDB" id="9787283at2"/>
<dbReference type="PANTHER" id="PTHR43649">
    <property type="entry name" value="ARABINOSE-BINDING PROTEIN-RELATED"/>
    <property type="match status" value="1"/>
</dbReference>
<keyword evidence="5" id="KW-0449">Lipoprotein</keyword>
<dbReference type="InterPro" id="IPR006059">
    <property type="entry name" value="SBP"/>
</dbReference>
<dbReference type="EMBL" id="QXQB01000003">
    <property type="protein sequence ID" value="RJX38778.1"/>
    <property type="molecule type" value="Genomic_DNA"/>
</dbReference>
<feature type="signal peptide" evidence="7">
    <location>
        <begin position="1"/>
        <end position="20"/>
    </location>
</feature>
<dbReference type="PANTHER" id="PTHR43649:SF33">
    <property type="entry name" value="POLYGALACTURONAN_RHAMNOGALACTURONAN-BINDING PROTEIN YTCQ"/>
    <property type="match status" value="1"/>
</dbReference>
<keyword evidence="2 7" id="KW-0732">Signal</keyword>
<evidence type="ECO:0000256" key="4">
    <source>
        <dbReference type="ARBA" id="ARBA00023139"/>
    </source>
</evidence>
<evidence type="ECO:0000256" key="3">
    <source>
        <dbReference type="ARBA" id="ARBA00023136"/>
    </source>
</evidence>
<reference evidence="8 9" key="1">
    <citation type="submission" date="2018-09" db="EMBL/GenBank/DDBJ databases">
        <title>Paenibacillus aracenensis nov. sp. isolated from a cave in southern Spain.</title>
        <authorList>
            <person name="Jurado V."/>
            <person name="Gutierrez-Patricio S."/>
            <person name="Gonzalez-Pimentel J.L."/>
            <person name="Miller A.Z."/>
            <person name="Laiz L."/>
            <person name="Saiz-Jimenez C."/>
        </authorList>
    </citation>
    <scope>NUCLEOTIDE SEQUENCE [LARGE SCALE GENOMIC DNA]</scope>
    <source>
        <strain evidence="8 9">JCM 19203</strain>
    </source>
</reference>